<reference evidence="2 3" key="1">
    <citation type="journal article" date="2021" name="Elife">
        <title>Chloroplast acquisition without the gene transfer in kleptoplastic sea slugs, Plakobranchus ocellatus.</title>
        <authorList>
            <person name="Maeda T."/>
            <person name="Takahashi S."/>
            <person name="Yoshida T."/>
            <person name="Shimamura S."/>
            <person name="Takaki Y."/>
            <person name="Nagai Y."/>
            <person name="Toyoda A."/>
            <person name="Suzuki Y."/>
            <person name="Arimoto A."/>
            <person name="Ishii H."/>
            <person name="Satoh N."/>
            <person name="Nishiyama T."/>
            <person name="Hasebe M."/>
            <person name="Maruyama T."/>
            <person name="Minagawa J."/>
            <person name="Obokata J."/>
            <person name="Shigenobu S."/>
        </authorList>
    </citation>
    <scope>NUCLEOTIDE SEQUENCE [LARGE SCALE GENOMIC DNA]</scope>
</reference>
<organism evidence="2 3">
    <name type="scientific">Plakobranchus ocellatus</name>
    <dbReference type="NCBI Taxonomy" id="259542"/>
    <lineage>
        <taxon>Eukaryota</taxon>
        <taxon>Metazoa</taxon>
        <taxon>Spiralia</taxon>
        <taxon>Lophotrochozoa</taxon>
        <taxon>Mollusca</taxon>
        <taxon>Gastropoda</taxon>
        <taxon>Heterobranchia</taxon>
        <taxon>Euthyneura</taxon>
        <taxon>Panpulmonata</taxon>
        <taxon>Sacoglossa</taxon>
        <taxon>Placobranchoidea</taxon>
        <taxon>Plakobranchidae</taxon>
        <taxon>Plakobranchus</taxon>
    </lineage>
</organism>
<proteinExistence type="predicted"/>
<dbReference type="Proteomes" id="UP000735302">
    <property type="component" value="Unassembled WGS sequence"/>
</dbReference>
<accession>A0AAV4A065</accession>
<feature type="region of interest" description="Disordered" evidence="1">
    <location>
        <begin position="396"/>
        <end position="415"/>
    </location>
</feature>
<gene>
    <name evidence="2" type="ORF">PoB_002648400</name>
</gene>
<dbReference type="AlphaFoldDB" id="A0AAV4A065"/>
<dbReference type="SUPFAM" id="SSF50494">
    <property type="entry name" value="Trypsin-like serine proteases"/>
    <property type="match status" value="1"/>
</dbReference>
<dbReference type="InterPro" id="IPR009003">
    <property type="entry name" value="Peptidase_S1_PA"/>
</dbReference>
<name>A0AAV4A065_9GAST</name>
<evidence type="ECO:0000313" key="3">
    <source>
        <dbReference type="Proteomes" id="UP000735302"/>
    </source>
</evidence>
<evidence type="ECO:0008006" key="4">
    <source>
        <dbReference type="Google" id="ProtNLM"/>
    </source>
</evidence>
<evidence type="ECO:0000313" key="2">
    <source>
        <dbReference type="EMBL" id="GFN99978.1"/>
    </source>
</evidence>
<keyword evidence="3" id="KW-1185">Reference proteome</keyword>
<evidence type="ECO:0000256" key="1">
    <source>
        <dbReference type="SAM" id="MobiDB-lite"/>
    </source>
</evidence>
<protein>
    <recommendedName>
        <fullName evidence="4">Peptidase S1 domain-containing protein</fullName>
    </recommendedName>
</protein>
<comment type="caution">
    <text evidence="2">The sequence shown here is derived from an EMBL/GenBank/DDBJ whole genome shotgun (WGS) entry which is preliminary data.</text>
</comment>
<dbReference type="EMBL" id="BLXT01003024">
    <property type="protein sequence ID" value="GFN99978.1"/>
    <property type="molecule type" value="Genomic_DNA"/>
</dbReference>
<sequence>MGSGPEAAESDNSWGKCMKHPGHANFIPISEFCLESLPKQYQSQNTVDVVKAIADLTVKLVVRHNTADRMTYSMFCYSMSGDTSAVHVGSGWVMDIEEGYGSCPGCSDCTPSSPQTMAKEQLCNRNSPPCAPITPSCGRSSPPSCTSTSASIVQEPLKIKEKWFDIYVATAKHVVFNPDEAQATEVQIFYDDRESRKNKRMKSIYGRKTGLGSSHDDFCIVICRTHNESLANELKVCLERMRNMMVKKNRDDIVDQPKGVFPPDYPNNLCIMVSHPHGQPKMVTLGKTSEILYGSSAKKVCGDRGRQALLKNALHYNTKSCPGSSGAPVFMPTCIETRQKSCNGYNFVDALVIRPHSIGNVLGPVQSIGLSAGALPLQYFPLLCLPSSSDIPTVTETPDSFQNSTWNSPFLSQNP</sequence>